<evidence type="ECO:0000256" key="8">
    <source>
        <dbReference type="ARBA" id="ARBA00022741"/>
    </source>
</evidence>
<dbReference type="InterPro" id="IPR023465">
    <property type="entry name" value="Riboflavin_kinase_dom_sf"/>
</dbReference>
<dbReference type="EC" id="2.7.7.2" evidence="15"/>
<dbReference type="Pfam" id="PF06574">
    <property type="entry name" value="FAD_syn"/>
    <property type="match status" value="1"/>
</dbReference>
<dbReference type="RefSeq" id="WP_311653313.1">
    <property type="nucleotide sequence ID" value="NZ_JAVRIB010000010.1"/>
</dbReference>
<evidence type="ECO:0000256" key="2">
    <source>
        <dbReference type="ARBA" id="ARBA00004726"/>
    </source>
</evidence>
<dbReference type="GO" id="GO:0008531">
    <property type="term" value="F:riboflavin kinase activity"/>
    <property type="evidence" value="ECO:0007669"/>
    <property type="project" value="UniProtKB-EC"/>
</dbReference>
<dbReference type="InterPro" id="IPR002606">
    <property type="entry name" value="Riboflavin_kinase_bac"/>
</dbReference>
<dbReference type="InterPro" id="IPR014729">
    <property type="entry name" value="Rossmann-like_a/b/a_fold"/>
</dbReference>
<evidence type="ECO:0000256" key="15">
    <source>
        <dbReference type="PIRNR" id="PIRNR004491"/>
    </source>
</evidence>
<keyword evidence="10 15" id="KW-0274">FAD</keyword>
<comment type="catalytic activity">
    <reaction evidence="13 15">
        <text>riboflavin + ATP = FMN + ADP + H(+)</text>
        <dbReference type="Rhea" id="RHEA:14357"/>
        <dbReference type="ChEBI" id="CHEBI:15378"/>
        <dbReference type="ChEBI" id="CHEBI:30616"/>
        <dbReference type="ChEBI" id="CHEBI:57986"/>
        <dbReference type="ChEBI" id="CHEBI:58210"/>
        <dbReference type="ChEBI" id="CHEBI:456216"/>
        <dbReference type="EC" id="2.7.1.26"/>
    </reaction>
</comment>
<keyword evidence="12" id="KW-0511">Multifunctional enzyme</keyword>
<dbReference type="SMART" id="SM00904">
    <property type="entry name" value="Flavokinase"/>
    <property type="match status" value="1"/>
</dbReference>
<dbReference type="SUPFAM" id="SSF52374">
    <property type="entry name" value="Nucleotidylyl transferase"/>
    <property type="match status" value="1"/>
</dbReference>
<accession>A0ABU3C1H4</accession>
<keyword evidence="6 15" id="KW-0808">Transferase</keyword>
<keyword evidence="5 15" id="KW-0288">FMN</keyword>
<dbReference type="EMBL" id="JAVRIB010000010">
    <property type="protein sequence ID" value="MDT0635414.1"/>
    <property type="molecule type" value="Genomic_DNA"/>
</dbReference>
<keyword evidence="9 15" id="KW-0418">Kinase</keyword>
<comment type="catalytic activity">
    <reaction evidence="14 15">
        <text>FMN + ATP + H(+) = FAD + diphosphate</text>
        <dbReference type="Rhea" id="RHEA:17237"/>
        <dbReference type="ChEBI" id="CHEBI:15378"/>
        <dbReference type="ChEBI" id="CHEBI:30616"/>
        <dbReference type="ChEBI" id="CHEBI:33019"/>
        <dbReference type="ChEBI" id="CHEBI:57692"/>
        <dbReference type="ChEBI" id="CHEBI:58210"/>
        <dbReference type="EC" id="2.7.7.2"/>
    </reaction>
</comment>
<comment type="function">
    <text evidence="1">Catalyzes the phosphorylation of riboflavin to FMN followed by the adenylation of FMN to FAD.</text>
</comment>
<evidence type="ECO:0000256" key="11">
    <source>
        <dbReference type="ARBA" id="ARBA00022840"/>
    </source>
</evidence>
<evidence type="ECO:0000256" key="9">
    <source>
        <dbReference type="ARBA" id="ARBA00022777"/>
    </source>
</evidence>
<evidence type="ECO:0000259" key="16">
    <source>
        <dbReference type="SMART" id="SM00904"/>
    </source>
</evidence>
<evidence type="ECO:0000256" key="10">
    <source>
        <dbReference type="ARBA" id="ARBA00022827"/>
    </source>
</evidence>
<keyword evidence="11 15" id="KW-0067">ATP-binding</keyword>
<dbReference type="NCBIfam" id="NF004163">
    <property type="entry name" value="PRK05627.1-6"/>
    <property type="match status" value="1"/>
</dbReference>
<evidence type="ECO:0000256" key="1">
    <source>
        <dbReference type="ARBA" id="ARBA00002121"/>
    </source>
</evidence>
<comment type="similarity">
    <text evidence="15">Belongs to the ribF family.</text>
</comment>
<evidence type="ECO:0000256" key="13">
    <source>
        <dbReference type="ARBA" id="ARBA00047880"/>
    </source>
</evidence>
<dbReference type="CDD" id="cd02064">
    <property type="entry name" value="FAD_synthetase_N"/>
    <property type="match status" value="1"/>
</dbReference>
<dbReference type="InterPro" id="IPR015864">
    <property type="entry name" value="FAD_synthase"/>
</dbReference>
<sequence length="326" mass="35660">MEFVRRVSALPPSRRGCVLTIGNFDGVHRGHQAIIQRLTTLAATHGRPATLLTFDPTPLEFFKPELAPARLSSLREKIEDTARYGLQRLVRARFDARFAAQPPAEFVRSLLVGQLSVAAVMVGTDFRFGRDRVGDLAMLETLGRECGFEVLPVPTISVDGQRVSSTRVREALAAGKPDVAETLLGRPYRVSGRVISGQRLGRSLGVPTANLDLQRKVAPRHGVYAVRVRLADGRVLDGAASLGTRPTVNGQGCLLEVHLLDFNEDLYGTRIAVFFHAFLRGEVRFDSTSALRDAMMADIDHARTLLARIPPAGDEPNPDTNRGTHV</sequence>
<evidence type="ECO:0000313" key="18">
    <source>
        <dbReference type="Proteomes" id="UP001251857"/>
    </source>
</evidence>
<dbReference type="NCBIfam" id="NF004160">
    <property type="entry name" value="PRK05627.1-3"/>
    <property type="match status" value="1"/>
</dbReference>
<keyword evidence="4 15" id="KW-0285">Flavoprotein</keyword>
<dbReference type="InterPro" id="IPR015865">
    <property type="entry name" value="Riboflavin_kinase_bac/euk"/>
</dbReference>
<dbReference type="SUPFAM" id="SSF82114">
    <property type="entry name" value="Riboflavin kinase-like"/>
    <property type="match status" value="1"/>
</dbReference>
<keyword evidence="7 15" id="KW-0548">Nucleotidyltransferase</keyword>
<evidence type="ECO:0000256" key="3">
    <source>
        <dbReference type="ARBA" id="ARBA00005201"/>
    </source>
</evidence>
<evidence type="ECO:0000256" key="5">
    <source>
        <dbReference type="ARBA" id="ARBA00022643"/>
    </source>
</evidence>
<organism evidence="17 18">
    <name type="scientific">Spectribacter hydrogenoxidans</name>
    <dbReference type="NCBI Taxonomy" id="3075608"/>
    <lineage>
        <taxon>Bacteria</taxon>
        <taxon>Pseudomonadati</taxon>
        <taxon>Pseudomonadota</taxon>
        <taxon>Gammaproteobacteria</taxon>
        <taxon>Salinisphaerales</taxon>
        <taxon>Salinisphaeraceae</taxon>
        <taxon>Spectribacter</taxon>
    </lineage>
</organism>
<proteinExistence type="inferred from homology"/>
<dbReference type="Gene3D" id="2.40.30.30">
    <property type="entry name" value="Riboflavin kinase-like"/>
    <property type="match status" value="1"/>
</dbReference>
<protein>
    <recommendedName>
        <fullName evidence="15">Riboflavin biosynthesis protein</fullName>
    </recommendedName>
    <domain>
        <recommendedName>
            <fullName evidence="15">Riboflavin kinase</fullName>
            <ecNumber evidence="15">2.7.1.26</ecNumber>
        </recommendedName>
        <alternativeName>
            <fullName evidence="15">Flavokinase</fullName>
        </alternativeName>
    </domain>
    <domain>
        <recommendedName>
            <fullName evidence="15">FMN adenylyltransferase</fullName>
            <ecNumber evidence="15">2.7.7.2</ecNumber>
        </recommendedName>
        <alternativeName>
            <fullName evidence="15">FAD pyrophosphorylase</fullName>
        </alternativeName>
        <alternativeName>
            <fullName evidence="15">FAD synthase</fullName>
        </alternativeName>
    </domain>
</protein>
<dbReference type="NCBIfam" id="NF004159">
    <property type="entry name" value="PRK05627.1-2"/>
    <property type="match status" value="1"/>
</dbReference>
<evidence type="ECO:0000256" key="12">
    <source>
        <dbReference type="ARBA" id="ARBA00023268"/>
    </source>
</evidence>
<dbReference type="EC" id="2.7.1.26" evidence="15"/>
<gene>
    <name evidence="17" type="primary">ribF</name>
    <name evidence="17" type="ORF">RM532_10655</name>
</gene>
<dbReference type="Pfam" id="PF01687">
    <property type="entry name" value="Flavokinase"/>
    <property type="match status" value="1"/>
</dbReference>
<evidence type="ECO:0000256" key="7">
    <source>
        <dbReference type="ARBA" id="ARBA00022695"/>
    </source>
</evidence>
<evidence type="ECO:0000313" key="17">
    <source>
        <dbReference type="EMBL" id="MDT0635414.1"/>
    </source>
</evidence>
<reference evidence="17 18" key="1">
    <citation type="submission" date="2023-09" db="EMBL/GenBank/DDBJ databases">
        <authorList>
            <person name="Rey-Velasco X."/>
        </authorList>
    </citation>
    <scope>NUCLEOTIDE SEQUENCE [LARGE SCALE GENOMIC DNA]</scope>
    <source>
        <strain evidence="17 18">W335</strain>
    </source>
</reference>
<comment type="pathway">
    <text evidence="3 15">Cofactor biosynthesis; FMN biosynthesis; FMN from riboflavin (ATP route): step 1/1.</text>
</comment>
<dbReference type="PANTHER" id="PTHR22749">
    <property type="entry name" value="RIBOFLAVIN KINASE/FMN ADENYLYLTRANSFERASE"/>
    <property type="match status" value="1"/>
</dbReference>
<feature type="domain" description="Riboflavin kinase" evidence="16">
    <location>
        <begin position="183"/>
        <end position="307"/>
    </location>
</feature>
<dbReference type="InterPro" id="IPR023468">
    <property type="entry name" value="Riboflavin_kinase"/>
</dbReference>
<comment type="caution">
    <text evidence="17">The sequence shown here is derived from an EMBL/GenBank/DDBJ whole genome shotgun (WGS) entry which is preliminary data.</text>
</comment>
<dbReference type="NCBIfam" id="TIGR00083">
    <property type="entry name" value="ribF"/>
    <property type="match status" value="1"/>
</dbReference>
<dbReference type="PANTHER" id="PTHR22749:SF6">
    <property type="entry name" value="RIBOFLAVIN KINASE"/>
    <property type="match status" value="1"/>
</dbReference>
<evidence type="ECO:0000256" key="6">
    <source>
        <dbReference type="ARBA" id="ARBA00022679"/>
    </source>
</evidence>
<name>A0ABU3C1H4_9GAMM</name>
<keyword evidence="18" id="KW-1185">Reference proteome</keyword>
<comment type="pathway">
    <text evidence="2 15">Cofactor biosynthesis; FAD biosynthesis; FAD from FMN: step 1/1.</text>
</comment>
<dbReference type="PIRSF" id="PIRSF004491">
    <property type="entry name" value="FAD_Synth"/>
    <property type="match status" value="1"/>
</dbReference>
<dbReference type="Gene3D" id="3.40.50.620">
    <property type="entry name" value="HUPs"/>
    <property type="match status" value="1"/>
</dbReference>
<dbReference type="Proteomes" id="UP001251857">
    <property type="component" value="Unassembled WGS sequence"/>
</dbReference>
<evidence type="ECO:0000256" key="14">
    <source>
        <dbReference type="ARBA" id="ARBA00049494"/>
    </source>
</evidence>
<keyword evidence="8 15" id="KW-0547">Nucleotide-binding</keyword>
<dbReference type="GO" id="GO:0003919">
    <property type="term" value="F:FMN adenylyltransferase activity"/>
    <property type="evidence" value="ECO:0007669"/>
    <property type="project" value="UniProtKB-EC"/>
</dbReference>
<evidence type="ECO:0000256" key="4">
    <source>
        <dbReference type="ARBA" id="ARBA00022630"/>
    </source>
</evidence>